<feature type="domain" description="Glycoside hydrolase family 5" evidence="4">
    <location>
        <begin position="54"/>
        <end position="296"/>
    </location>
</feature>
<dbReference type="GO" id="GO:0000272">
    <property type="term" value="P:polysaccharide catabolic process"/>
    <property type="evidence" value="ECO:0007669"/>
    <property type="project" value="InterPro"/>
</dbReference>
<evidence type="ECO:0000256" key="3">
    <source>
        <dbReference type="RuleBase" id="RU361153"/>
    </source>
</evidence>
<comment type="similarity">
    <text evidence="3">Belongs to the glycosyl hydrolase 5 (cellulase A) family.</text>
</comment>
<sequence>MKTRVIALLITVLVSFDLFLGFRTKKPDDKIVQPPTQGLPVLYVENNTIRRADNHEGVQLKGVSTMVFAYEDYPIGQFIGIAEEVKLWNINLLGLFIQPGIVENKTKELDEIINWAETNYIYVYLMPRQSDFMDLSTQLNSFPSMMGKLANRYKQKNNILYGFWAEPHMQWNDWYEFTKKIADEIIKEKSDALMIMTGVDFGRTYDTYMKLPSKNMVLDFHEYRAANVDDLKPFLNSHIDFLWSDKINSYPILIGEFGGVWKDGFGSPEDLSYIQLILDEVNRNNFHYTAYSIDNHDGDDVDVEEGIGLINWRTKQPTKKGRLIIKDLKNYPPTDFSK</sequence>
<evidence type="ECO:0000313" key="5">
    <source>
        <dbReference type="EMBL" id="OGM57623.1"/>
    </source>
</evidence>
<protein>
    <recommendedName>
        <fullName evidence="4">Glycoside hydrolase family 5 domain-containing protein</fullName>
    </recommendedName>
</protein>
<dbReference type="InterPro" id="IPR001547">
    <property type="entry name" value="Glyco_hydro_5"/>
</dbReference>
<evidence type="ECO:0000313" key="6">
    <source>
        <dbReference type="Proteomes" id="UP000178313"/>
    </source>
</evidence>
<dbReference type="EMBL" id="MGGZ01000006">
    <property type="protein sequence ID" value="OGM57623.1"/>
    <property type="molecule type" value="Genomic_DNA"/>
</dbReference>
<dbReference type="Gene3D" id="3.20.20.80">
    <property type="entry name" value="Glycosidases"/>
    <property type="match status" value="1"/>
</dbReference>
<comment type="caution">
    <text evidence="5">The sequence shown here is derived from an EMBL/GenBank/DDBJ whole genome shotgun (WGS) entry which is preliminary data.</text>
</comment>
<dbReference type="InterPro" id="IPR017853">
    <property type="entry name" value="GH"/>
</dbReference>
<keyword evidence="2 3" id="KW-0326">Glycosidase</keyword>
<proteinExistence type="inferred from homology"/>
<gene>
    <name evidence="5" type="ORF">A3E46_02595</name>
</gene>
<keyword evidence="1 3" id="KW-0378">Hydrolase</keyword>
<name>A0A1F8B0S8_9BACT</name>
<dbReference type="SUPFAM" id="SSF51445">
    <property type="entry name" value="(Trans)glycosidases"/>
    <property type="match status" value="1"/>
</dbReference>
<dbReference type="STRING" id="1802513.A3E46_02595"/>
<evidence type="ECO:0000256" key="2">
    <source>
        <dbReference type="ARBA" id="ARBA00023295"/>
    </source>
</evidence>
<organism evidence="5 6">
    <name type="scientific">Candidatus Woesebacteria bacterium RIFCSPHIGHO2_12_FULL_46_16</name>
    <dbReference type="NCBI Taxonomy" id="1802513"/>
    <lineage>
        <taxon>Bacteria</taxon>
        <taxon>Candidatus Woeseibacteriota</taxon>
    </lineage>
</organism>
<accession>A0A1F8B0S8</accession>
<evidence type="ECO:0000256" key="1">
    <source>
        <dbReference type="ARBA" id="ARBA00022801"/>
    </source>
</evidence>
<dbReference type="GO" id="GO:0004553">
    <property type="term" value="F:hydrolase activity, hydrolyzing O-glycosyl compounds"/>
    <property type="evidence" value="ECO:0007669"/>
    <property type="project" value="InterPro"/>
</dbReference>
<dbReference type="Pfam" id="PF00150">
    <property type="entry name" value="Cellulase"/>
    <property type="match status" value="1"/>
</dbReference>
<evidence type="ECO:0000259" key="4">
    <source>
        <dbReference type="Pfam" id="PF00150"/>
    </source>
</evidence>
<reference evidence="5 6" key="1">
    <citation type="journal article" date="2016" name="Nat. Commun.">
        <title>Thousands of microbial genomes shed light on interconnected biogeochemical processes in an aquifer system.</title>
        <authorList>
            <person name="Anantharaman K."/>
            <person name="Brown C.T."/>
            <person name="Hug L.A."/>
            <person name="Sharon I."/>
            <person name="Castelle C.J."/>
            <person name="Probst A.J."/>
            <person name="Thomas B.C."/>
            <person name="Singh A."/>
            <person name="Wilkins M.J."/>
            <person name="Karaoz U."/>
            <person name="Brodie E.L."/>
            <person name="Williams K.H."/>
            <person name="Hubbard S.S."/>
            <person name="Banfield J.F."/>
        </authorList>
    </citation>
    <scope>NUCLEOTIDE SEQUENCE [LARGE SCALE GENOMIC DNA]</scope>
</reference>
<dbReference type="Proteomes" id="UP000178313">
    <property type="component" value="Unassembled WGS sequence"/>
</dbReference>
<dbReference type="AlphaFoldDB" id="A0A1F8B0S8"/>